<reference evidence="1 2" key="1">
    <citation type="submission" date="2019-03" db="EMBL/GenBank/DDBJ databases">
        <title>Single cell metagenomics reveals metabolic interactions within the superorganism composed of flagellate Streblomastix strix and complex community of Bacteroidetes bacteria on its surface.</title>
        <authorList>
            <person name="Treitli S.C."/>
            <person name="Kolisko M."/>
            <person name="Husnik F."/>
            <person name="Keeling P."/>
            <person name="Hampl V."/>
        </authorList>
    </citation>
    <scope>NUCLEOTIDE SEQUENCE [LARGE SCALE GENOMIC DNA]</scope>
    <source>
        <strain evidence="1">ST1C</strain>
    </source>
</reference>
<dbReference type="Proteomes" id="UP000324800">
    <property type="component" value="Unassembled WGS sequence"/>
</dbReference>
<comment type="caution">
    <text evidence="1">The sequence shown here is derived from an EMBL/GenBank/DDBJ whole genome shotgun (WGS) entry which is preliminary data.</text>
</comment>
<dbReference type="EMBL" id="SNRW01000788">
    <property type="protein sequence ID" value="KAA6399261.1"/>
    <property type="molecule type" value="Genomic_DNA"/>
</dbReference>
<evidence type="ECO:0000313" key="2">
    <source>
        <dbReference type="Proteomes" id="UP000324800"/>
    </source>
</evidence>
<protein>
    <submittedName>
        <fullName evidence="1">Uncharacterized protein</fullName>
    </submittedName>
</protein>
<sequence length="188" mass="21349">MFPALGSPVHKLGHSDADQCSKSYTRQKLPFLGSPVDQHGHVALDQLVKLNVQNLSFSQSEEGQDEEFESQIQSDVSSDFDFQYDIQAVPALGSSSERHQHYDIDVSLVIEQHGSEINIEPRSQSINGFLPSSDLAPNSVPQIALVLLYEGELILIRIRYYTFIDMIFQQQMNISFQIIMLCYRQKKQ</sequence>
<organism evidence="1 2">
    <name type="scientific">Streblomastix strix</name>
    <dbReference type="NCBI Taxonomy" id="222440"/>
    <lineage>
        <taxon>Eukaryota</taxon>
        <taxon>Metamonada</taxon>
        <taxon>Preaxostyla</taxon>
        <taxon>Oxymonadida</taxon>
        <taxon>Streblomastigidae</taxon>
        <taxon>Streblomastix</taxon>
    </lineage>
</organism>
<evidence type="ECO:0000313" key="1">
    <source>
        <dbReference type="EMBL" id="KAA6399261.1"/>
    </source>
</evidence>
<gene>
    <name evidence="1" type="ORF">EZS28_005212</name>
</gene>
<dbReference type="AlphaFoldDB" id="A0A5J4WWE5"/>
<proteinExistence type="predicted"/>
<accession>A0A5J4WWE5</accession>
<name>A0A5J4WWE5_9EUKA</name>